<protein>
    <submittedName>
        <fullName evidence="3">Hydrogenase expression protein</fullName>
    </submittedName>
</protein>
<dbReference type="Gene3D" id="3.30.70.1440">
    <property type="entry name" value="Multidrug efflux transporter AcrB pore domain"/>
    <property type="match status" value="1"/>
</dbReference>
<dbReference type="SUPFAM" id="SSF82714">
    <property type="entry name" value="Multidrug efflux transporter AcrB TolC docking domain, DN and DC subdomains"/>
    <property type="match status" value="2"/>
</dbReference>
<gene>
    <name evidence="3" type="ORF">KSB_83860</name>
</gene>
<evidence type="ECO:0000313" key="4">
    <source>
        <dbReference type="Proteomes" id="UP000654345"/>
    </source>
</evidence>
<dbReference type="Pfam" id="PF00873">
    <property type="entry name" value="ACR_tran"/>
    <property type="match status" value="2"/>
</dbReference>
<feature type="transmembrane region" description="Helical" evidence="2">
    <location>
        <begin position="907"/>
        <end position="927"/>
    </location>
</feature>
<dbReference type="PRINTS" id="PR00702">
    <property type="entry name" value="ACRIFLAVINRP"/>
</dbReference>
<feature type="region of interest" description="Disordered" evidence="1">
    <location>
        <begin position="244"/>
        <end position="282"/>
    </location>
</feature>
<sequence>MSSLSRLSLANRSIAALVTIAVILVGAFVIPSLKQELMPSLSFPAISIVTVYPGASPQSVEQEVTNPLEKSIQGVQGLQQITSYSSEGVSQIIVQYDYSVDLDKANQTLTQLVNKAQTSLPSSVAPQVNTFNIADQPIIRLAVSSSSNQQDLAVKLDQDVTPVLEGLNGVGQVQVTGVRTQLVQITLDLKKLQAKGLSTSQVQSILQANNTTISVGEVKDNGQTVAVRVNNAVTTLDDLKNLVVSGGSSTSQQTSPSMPGGQKLPPGMTLPTTTTQSTPSTPVKLEDVATVEQVLSPSTTLTRTNGKDSLGISITKNSNANTVSVSQEVKNKLSELEQKLGSGATITVIADQAPSIQASVNDLVREGAIGAGFAILTILLFLLSIRSTLVTAISIPVSIIIALIGLWVGGFSLNILTLGGLTIAIGRVVDDSIVVLENIYRHLHSGEEKRAAVLNGVREVAGAITASTLTTVAVFLPIAFTTGLVGEFFQPFSVAVTIALLASLLIALTIIPVLAYWFLKTPKRAQRADSHEKIGILERAYVPMIRWVTHYRVVTLIIALALLVSAGWGATKLDTNLIGNSSSNSFTISQQLPATADLDTTNKAAQEVEAILKNIQGIKNYQVTIGSGGSGGGGRFFGSSGGSTNTATFAVTTNDGVDQTTVQQQVSDQIKTLSNAGTITVAGSQSSGSSSTLSINVQASDEGTLNQATQEVLDSITQTPNLKDVTSSLVNAAPLIDIHVDGEKALKYGLTPSQVGQVLRTIYNGTTVTNVTLNGKTQEVDLKFGDPATTVEGMKDMLIPSTTGTVRLGDLATVTQVNGPTQITHVSGSRTATISATVTSQNVGAVSANVQSRLKALSLPAGASFSLGGVSSMQSQAFQSLGLALLIAILLVYVVMVATFRSLLQPLLLLVSIPLAGTGSVALLLITHTALGLPALIGLLMLIGIVVTNAIVLLDLVNQYRKKGLDARTAVIEGGRRRLRPILMTAVATILALIPMALGVSGSSAFLSGPLAIVVIGGLTSSTFLTLLIVPTLYTIVEDIRGRSGSLPSQEELPPVPEPQSQMV</sequence>
<feature type="transmembrane region" description="Helical" evidence="2">
    <location>
        <begin position="881"/>
        <end position="900"/>
    </location>
</feature>
<keyword evidence="2" id="KW-0812">Transmembrane</keyword>
<accession>A0ABQ3V4M6</accession>
<feature type="transmembrane region" description="Helical" evidence="2">
    <location>
        <begin position="363"/>
        <end position="382"/>
    </location>
</feature>
<dbReference type="InterPro" id="IPR027463">
    <property type="entry name" value="AcrB_DN_DC_subdom"/>
</dbReference>
<feature type="transmembrane region" description="Helical" evidence="2">
    <location>
        <begin position="933"/>
        <end position="958"/>
    </location>
</feature>
<evidence type="ECO:0000313" key="3">
    <source>
        <dbReference type="EMBL" id="GHO59911.1"/>
    </source>
</evidence>
<comment type="caution">
    <text evidence="3">The sequence shown here is derived from an EMBL/GenBank/DDBJ whole genome shotgun (WGS) entry which is preliminary data.</text>
</comment>
<feature type="transmembrane region" description="Helical" evidence="2">
    <location>
        <begin position="492"/>
        <end position="519"/>
    </location>
</feature>
<dbReference type="PANTHER" id="PTHR32063">
    <property type="match status" value="1"/>
</dbReference>
<name>A0ABQ3V4M6_9CHLR</name>
<feature type="transmembrane region" description="Helical" evidence="2">
    <location>
        <begin position="12"/>
        <end position="33"/>
    </location>
</feature>
<dbReference type="Gene3D" id="3.30.70.1320">
    <property type="entry name" value="Multidrug efflux transporter AcrB pore domain like"/>
    <property type="match status" value="2"/>
</dbReference>
<feature type="transmembrane region" description="Helical" evidence="2">
    <location>
        <begin position="979"/>
        <end position="999"/>
    </location>
</feature>
<feature type="transmembrane region" description="Helical" evidence="2">
    <location>
        <begin position="460"/>
        <end position="480"/>
    </location>
</feature>
<feature type="transmembrane region" description="Helical" evidence="2">
    <location>
        <begin position="553"/>
        <end position="571"/>
    </location>
</feature>
<dbReference type="Gene3D" id="3.30.2090.10">
    <property type="entry name" value="Multidrug efflux transporter AcrB TolC docking domain, DN and DC subdomains"/>
    <property type="match status" value="3"/>
</dbReference>
<dbReference type="InterPro" id="IPR001036">
    <property type="entry name" value="Acrflvin-R"/>
</dbReference>
<evidence type="ECO:0000256" key="2">
    <source>
        <dbReference type="SAM" id="Phobius"/>
    </source>
</evidence>
<keyword evidence="2" id="KW-0472">Membrane</keyword>
<keyword evidence="2" id="KW-1133">Transmembrane helix</keyword>
<organism evidence="3 4">
    <name type="scientific">Ktedonobacter robiniae</name>
    <dbReference type="NCBI Taxonomy" id="2778365"/>
    <lineage>
        <taxon>Bacteria</taxon>
        <taxon>Bacillati</taxon>
        <taxon>Chloroflexota</taxon>
        <taxon>Ktedonobacteria</taxon>
        <taxon>Ktedonobacterales</taxon>
        <taxon>Ktedonobacteraceae</taxon>
        <taxon>Ktedonobacter</taxon>
    </lineage>
</organism>
<dbReference type="SUPFAM" id="SSF82866">
    <property type="entry name" value="Multidrug efflux transporter AcrB transmembrane domain"/>
    <property type="match status" value="2"/>
</dbReference>
<evidence type="ECO:0000256" key="1">
    <source>
        <dbReference type="SAM" id="MobiDB-lite"/>
    </source>
</evidence>
<proteinExistence type="predicted"/>
<feature type="compositionally biased region" description="Low complexity" evidence="1">
    <location>
        <begin position="264"/>
        <end position="282"/>
    </location>
</feature>
<dbReference type="Gene3D" id="3.30.70.1430">
    <property type="entry name" value="Multidrug efflux transporter AcrB pore domain"/>
    <property type="match status" value="2"/>
</dbReference>
<feature type="transmembrane region" description="Helical" evidence="2">
    <location>
        <begin position="1011"/>
        <end position="1037"/>
    </location>
</feature>
<keyword evidence="4" id="KW-1185">Reference proteome</keyword>
<reference evidence="3 4" key="1">
    <citation type="journal article" date="2021" name="Int. J. Syst. Evol. Microbiol.">
        <title>Reticulibacter mediterranei gen. nov., sp. nov., within the new family Reticulibacteraceae fam. nov., and Ktedonospora formicarum gen. nov., sp. nov., Ktedonobacter robiniae sp. nov., Dictyobacter formicarum sp. nov. and Dictyobacter arantiisoli sp. nov., belonging to the class Ktedonobacteria.</title>
        <authorList>
            <person name="Yabe S."/>
            <person name="Zheng Y."/>
            <person name="Wang C.M."/>
            <person name="Sakai Y."/>
            <person name="Abe K."/>
            <person name="Yokota A."/>
            <person name="Donadio S."/>
            <person name="Cavaletti L."/>
            <person name="Monciardini P."/>
        </authorList>
    </citation>
    <scope>NUCLEOTIDE SEQUENCE [LARGE SCALE GENOMIC DNA]</scope>
    <source>
        <strain evidence="3 4">SOSP1-30</strain>
    </source>
</reference>
<feature type="compositionally biased region" description="Low complexity" evidence="1">
    <location>
        <begin position="244"/>
        <end position="255"/>
    </location>
</feature>
<dbReference type="Proteomes" id="UP000654345">
    <property type="component" value="Unassembled WGS sequence"/>
</dbReference>
<dbReference type="PANTHER" id="PTHR32063:SF0">
    <property type="entry name" value="SWARMING MOTILITY PROTEIN SWRC"/>
    <property type="match status" value="1"/>
</dbReference>
<dbReference type="RefSeq" id="WP_201376046.1">
    <property type="nucleotide sequence ID" value="NZ_BNJG01000003.1"/>
</dbReference>
<dbReference type="SUPFAM" id="SSF82693">
    <property type="entry name" value="Multidrug efflux transporter AcrB pore domain, PN1, PN2, PC1 and PC2 subdomains"/>
    <property type="match status" value="3"/>
</dbReference>
<dbReference type="EMBL" id="BNJG01000003">
    <property type="protein sequence ID" value="GHO59911.1"/>
    <property type="molecule type" value="Genomic_DNA"/>
</dbReference>
<dbReference type="Gene3D" id="1.20.1640.10">
    <property type="entry name" value="Multidrug efflux transporter AcrB transmembrane domain"/>
    <property type="match status" value="3"/>
</dbReference>